<evidence type="ECO:0000256" key="6">
    <source>
        <dbReference type="ARBA" id="ARBA00030119"/>
    </source>
</evidence>
<dbReference type="RefSeq" id="WP_307205780.1">
    <property type="nucleotide sequence ID" value="NZ_JAUSSU010000007.1"/>
</dbReference>
<comment type="catalytic activity">
    <reaction evidence="9">
        <text>5,6-dihydrouracil + NAD(+) = uracil + NADH + H(+)</text>
        <dbReference type="Rhea" id="RHEA:20189"/>
        <dbReference type="ChEBI" id="CHEBI:15378"/>
        <dbReference type="ChEBI" id="CHEBI:15901"/>
        <dbReference type="ChEBI" id="CHEBI:17568"/>
        <dbReference type="ChEBI" id="CHEBI:57540"/>
        <dbReference type="ChEBI" id="CHEBI:57945"/>
        <dbReference type="EC" id="1.3.1.1"/>
    </reaction>
</comment>
<evidence type="ECO:0000256" key="12">
    <source>
        <dbReference type="ARBA" id="ARBA00049728"/>
    </source>
</evidence>
<evidence type="ECO:0000256" key="2">
    <source>
        <dbReference type="ARBA" id="ARBA00022723"/>
    </source>
</evidence>
<evidence type="ECO:0000313" key="14">
    <source>
        <dbReference type="EMBL" id="MDQ0114446.1"/>
    </source>
</evidence>
<comment type="catalytic activity">
    <reaction evidence="8">
        <text>5,6-dihydrothymine + NAD(+) = thymine + NADH + H(+)</text>
        <dbReference type="Rhea" id="RHEA:28791"/>
        <dbReference type="ChEBI" id="CHEBI:15378"/>
        <dbReference type="ChEBI" id="CHEBI:17821"/>
        <dbReference type="ChEBI" id="CHEBI:27468"/>
        <dbReference type="ChEBI" id="CHEBI:57540"/>
        <dbReference type="ChEBI" id="CHEBI:57945"/>
        <dbReference type="EC" id="1.3.1.1"/>
    </reaction>
</comment>
<dbReference type="SUPFAM" id="SSF54862">
    <property type="entry name" value="4Fe-4S ferredoxins"/>
    <property type="match status" value="1"/>
</dbReference>
<dbReference type="InterPro" id="IPR005720">
    <property type="entry name" value="Dihydroorotate_DH_cat"/>
</dbReference>
<dbReference type="Gene3D" id="3.20.20.70">
    <property type="entry name" value="Aldolase class I"/>
    <property type="match status" value="1"/>
</dbReference>
<dbReference type="Pfam" id="PF01180">
    <property type="entry name" value="DHO_dh"/>
    <property type="match status" value="1"/>
</dbReference>
<evidence type="ECO:0000256" key="10">
    <source>
        <dbReference type="ARBA" id="ARBA00049578"/>
    </source>
</evidence>
<keyword evidence="4" id="KW-0408">Iron</keyword>
<accession>A0ABT9U5W0</accession>
<evidence type="ECO:0000256" key="7">
    <source>
        <dbReference type="ARBA" id="ARBA00032722"/>
    </source>
</evidence>
<proteinExistence type="inferred from homology"/>
<comment type="subunit">
    <text evidence="11">Heterotetramer of 2 PreA and 2 PreT subunits.</text>
</comment>
<evidence type="ECO:0000256" key="9">
    <source>
        <dbReference type="ARBA" id="ARBA00048792"/>
    </source>
</evidence>
<dbReference type="CDD" id="cd02940">
    <property type="entry name" value="DHPD_FMN"/>
    <property type="match status" value="1"/>
</dbReference>
<dbReference type="Pfam" id="PF14697">
    <property type="entry name" value="Fer4_21"/>
    <property type="match status" value="1"/>
</dbReference>
<sequence length="435" mass="46576">MADLSINLAGIKSPNPFWLASAPPTNTGYQVQRAFEAGWGGAVWKTLGDPIINTSSRFAAVHFNGQRVAGFNNIELITDRPLDVNLKEIYETKKRFPNHALVVSLMVEPKREKWHEIVKKVEAIGVDGLELNFGCPHGMAERGMGSASGQQPDLVEAQTMWAKEAAQTPVIVKLTPNITDITATAKAAARGGADAISLINTINSLAGVDIDTWNTIPHVAGKGAHGGYCGPAVKPIALNMVAECARNPQVGIPISGIGGVSNWRDAVEFLLMGATGVQVCTAAMHHGFSIVEDMIDGLNNYLDGKGLASVTELIGKSVQRFSDWGDLDLNYAVVARIEKDNCIVCNKCHIACEDASHQCIERHTDENGVAYLKVREEDCVGCNLCSIVCPVEDAITMVEVPSSEMPMSWNQRQKAISALGGSKDDAGGSNKKEAV</sequence>
<dbReference type="PANTHER" id="PTHR43073">
    <property type="entry name" value="DIHYDROPYRIMIDINE DEHYDROGENASE [NADP(+)]"/>
    <property type="match status" value="1"/>
</dbReference>
<dbReference type="InterPro" id="IPR017900">
    <property type="entry name" value="4Fe4S_Fe_S_CS"/>
</dbReference>
<gene>
    <name evidence="14" type="ORF">J2T15_003901</name>
</gene>
<dbReference type="PROSITE" id="PS00198">
    <property type="entry name" value="4FE4S_FER_1"/>
    <property type="match status" value="1"/>
</dbReference>
<evidence type="ECO:0000259" key="13">
    <source>
        <dbReference type="PROSITE" id="PS51379"/>
    </source>
</evidence>
<dbReference type="NCBIfam" id="NF006183">
    <property type="entry name" value="PRK08318.1"/>
    <property type="match status" value="1"/>
</dbReference>
<dbReference type="Proteomes" id="UP001229346">
    <property type="component" value="Unassembled WGS sequence"/>
</dbReference>
<comment type="caution">
    <text evidence="14">The sequence shown here is derived from an EMBL/GenBank/DDBJ whole genome shotgun (WGS) entry which is preliminary data.</text>
</comment>
<comment type="function">
    <text evidence="10">Involved in pyrimidine base degradation. Catalyzes physiologically the reduction of uracil to 5,6-dihydrouracil (DHU) by using NADH as a specific cosubstrate. It also catalyzes the reverse reaction and the reduction of thymine to 5,6-dihydrothymine (DHT).</text>
</comment>
<name>A0ABT9U5W0_PAEHA</name>
<dbReference type="PANTHER" id="PTHR43073:SF2">
    <property type="entry name" value="DIHYDROPYRIMIDINE DEHYDROGENASE [NADP(+)]"/>
    <property type="match status" value="1"/>
</dbReference>
<dbReference type="Gene3D" id="3.30.70.20">
    <property type="match status" value="1"/>
</dbReference>
<dbReference type="EMBL" id="JAUSSU010000007">
    <property type="protein sequence ID" value="MDQ0114446.1"/>
    <property type="molecule type" value="Genomic_DNA"/>
</dbReference>
<reference evidence="14 15" key="1">
    <citation type="submission" date="2023-07" db="EMBL/GenBank/DDBJ databases">
        <title>Sorghum-associated microbial communities from plants grown in Nebraska, USA.</title>
        <authorList>
            <person name="Schachtman D."/>
        </authorList>
    </citation>
    <scope>NUCLEOTIDE SEQUENCE [LARGE SCALE GENOMIC DNA]</scope>
    <source>
        <strain evidence="14 15">CC482</strain>
    </source>
</reference>
<feature type="domain" description="4Fe-4S ferredoxin-type" evidence="13">
    <location>
        <begin position="370"/>
        <end position="400"/>
    </location>
</feature>
<keyword evidence="2" id="KW-0479">Metal-binding</keyword>
<organism evidence="14 15">
    <name type="scientific">Paenibacillus harenae</name>
    <dbReference type="NCBI Taxonomy" id="306543"/>
    <lineage>
        <taxon>Bacteria</taxon>
        <taxon>Bacillati</taxon>
        <taxon>Bacillota</taxon>
        <taxon>Bacilli</taxon>
        <taxon>Bacillales</taxon>
        <taxon>Paenibacillaceae</taxon>
        <taxon>Paenibacillus</taxon>
    </lineage>
</organism>
<comment type="similarity">
    <text evidence="1">Belongs to the dihydropyrimidine dehydrogenase family.</text>
</comment>
<evidence type="ECO:0000256" key="5">
    <source>
        <dbReference type="ARBA" id="ARBA00023014"/>
    </source>
</evidence>
<keyword evidence="3 14" id="KW-0560">Oxidoreductase</keyword>
<keyword evidence="15" id="KW-1185">Reference proteome</keyword>
<keyword evidence="5" id="KW-0411">Iron-sulfur</keyword>
<evidence type="ECO:0000256" key="1">
    <source>
        <dbReference type="ARBA" id="ARBA00010804"/>
    </source>
</evidence>
<evidence type="ECO:0000256" key="11">
    <source>
        <dbReference type="ARBA" id="ARBA00049714"/>
    </source>
</evidence>
<dbReference type="SUPFAM" id="SSF51395">
    <property type="entry name" value="FMN-linked oxidoreductases"/>
    <property type="match status" value="1"/>
</dbReference>
<dbReference type="InterPro" id="IPR013785">
    <property type="entry name" value="Aldolase_TIM"/>
</dbReference>
<dbReference type="EC" id="1.3.1.1" evidence="12"/>
<dbReference type="InterPro" id="IPR017896">
    <property type="entry name" value="4Fe4S_Fe-S-bd"/>
</dbReference>
<dbReference type="PROSITE" id="PS51379">
    <property type="entry name" value="4FE4S_FER_2"/>
    <property type="match status" value="1"/>
</dbReference>
<evidence type="ECO:0000313" key="15">
    <source>
        <dbReference type="Proteomes" id="UP001229346"/>
    </source>
</evidence>
<evidence type="ECO:0000256" key="4">
    <source>
        <dbReference type="ARBA" id="ARBA00023004"/>
    </source>
</evidence>
<protein>
    <recommendedName>
        <fullName evidence="12">dihydrouracil dehydrogenase (NAD(+))</fullName>
        <ecNumber evidence="12">1.3.1.1</ecNumber>
    </recommendedName>
    <alternativeName>
        <fullName evidence="7">Dihydrothymine dehydrogenase</fullName>
    </alternativeName>
    <alternativeName>
        <fullName evidence="6">Dihydrouracil dehydrogenase</fullName>
    </alternativeName>
</protein>
<dbReference type="GO" id="GO:0004159">
    <property type="term" value="F:dihydropyrimidine dehydrogenase (NAD+) activity"/>
    <property type="evidence" value="ECO:0007669"/>
    <property type="project" value="UniProtKB-EC"/>
</dbReference>
<evidence type="ECO:0000256" key="8">
    <source>
        <dbReference type="ARBA" id="ARBA00047685"/>
    </source>
</evidence>
<evidence type="ECO:0000256" key="3">
    <source>
        <dbReference type="ARBA" id="ARBA00023002"/>
    </source>
</evidence>